<sequence length="604" mass="69152">MSSYPEPDSDTTLVEPGGSISIPPNFLLGRLVVQAHPDIFGSVVQWLYMNNVVGRDGKRPACWYLLDLWIHAAQFQIPALQNATLRELDRARCEEGGLPSHELQYVYQHTRKSSLLRRYVIDTWHNRPLDLQDEYPRELLLELVSTIKVRRRNNRKLLSEEQLQKYFVSEDCEDGVSASGESRDGFLADSTGESDDELPLQKSTKSTQGKLPLPPNNAREVPVTDSNLFIKKMERTFEDLENRRKTFQLEEVSIKSSAHVANSVRNLELMIRIKLYASGQATVQPLQVSDTFLRLHASIKTTLIKSQIFTFSLSSTNFPDGTSDTKLSNKIIIEDHAHQNTKASEGQDFEGFLLEPQDTVTIYVRAKESMSFQKYIIHKNFICYYSGYFDATFNSSIKEEEETQEVWLEDTSPSDVFGVFVNWMYTQKLITSEGSPLFMFWSYVALWTFAETRIIPMLQNQALRELDPLRAKYGTCQPWAYRFAYKNTKKGSPLRRYLVDTWDNRKIKYTDDYPQELLLDIVNSIESRGVKQRGRLSEAELAKYFVDEEPVRAIGIKSATDITNSPANKTTLPDSSSSSKRRRDDTTTEGSESKSNNISCNKTI</sequence>
<feature type="domain" description="BTB" evidence="2">
    <location>
        <begin position="358"/>
        <end position="433"/>
    </location>
</feature>
<dbReference type="Gene3D" id="3.30.710.10">
    <property type="entry name" value="Potassium Channel Kv1.1, Chain A"/>
    <property type="match status" value="1"/>
</dbReference>
<dbReference type="PROSITE" id="PS50097">
    <property type="entry name" value="BTB"/>
    <property type="match status" value="1"/>
</dbReference>
<dbReference type="InterPro" id="IPR011333">
    <property type="entry name" value="SKP1/BTB/POZ_sf"/>
</dbReference>
<feature type="compositionally biased region" description="Polar residues" evidence="1">
    <location>
        <begin position="589"/>
        <end position="604"/>
    </location>
</feature>
<reference evidence="3 4" key="1">
    <citation type="submission" date="2018-05" db="EMBL/GenBank/DDBJ databases">
        <title>Genome sequencing and assembly of the regulated plant pathogen Lachnellula willkommii and related sister species for the development of diagnostic species identification markers.</title>
        <authorList>
            <person name="Giroux E."/>
            <person name="Bilodeau G."/>
        </authorList>
    </citation>
    <scope>NUCLEOTIDE SEQUENCE [LARGE SCALE GENOMIC DNA]</scope>
    <source>
        <strain evidence="3 4">CBS 160.35</strain>
    </source>
</reference>
<evidence type="ECO:0000256" key="1">
    <source>
        <dbReference type="SAM" id="MobiDB-lite"/>
    </source>
</evidence>
<evidence type="ECO:0000259" key="2">
    <source>
        <dbReference type="PROSITE" id="PS50097"/>
    </source>
</evidence>
<evidence type="ECO:0000313" key="4">
    <source>
        <dbReference type="Proteomes" id="UP000443090"/>
    </source>
</evidence>
<dbReference type="OrthoDB" id="194443at2759"/>
<feature type="region of interest" description="Disordered" evidence="1">
    <location>
        <begin position="174"/>
        <end position="218"/>
    </location>
</feature>
<dbReference type="PANTHER" id="PTHR47843:SF2">
    <property type="entry name" value="BTB DOMAIN-CONTAINING PROTEIN"/>
    <property type="match status" value="1"/>
</dbReference>
<dbReference type="InterPro" id="IPR000210">
    <property type="entry name" value="BTB/POZ_dom"/>
</dbReference>
<evidence type="ECO:0000313" key="3">
    <source>
        <dbReference type="EMBL" id="TVY44551.1"/>
    </source>
</evidence>
<comment type="caution">
    <text evidence="3">The sequence shown here is derived from an EMBL/GenBank/DDBJ whole genome shotgun (WGS) entry which is preliminary data.</text>
</comment>
<dbReference type="SUPFAM" id="SSF54695">
    <property type="entry name" value="POZ domain"/>
    <property type="match status" value="1"/>
</dbReference>
<dbReference type="Proteomes" id="UP000443090">
    <property type="component" value="Unassembled WGS sequence"/>
</dbReference>
<proteinExistence type="predicted"/>
<dbReference type="Pfam" id="PF00651">
    <property type="entry name" value="BTB"/>
    <property type="match status" value="1"/>
</dbReference>
<dbReference type="EMBL" id="QGMI01000229">
    <property type="protein sequence ID" value="TVY44551.1"/>
    <property type="molecule type" value="Genomic_DNA"/>
</dbReference>
<organism evidence="3 4">
    <name type="scientific">Lachnellula occidentalis</name>
    <dbReference type="NCBI Taxonomy" id="215460"/>
    <lineage>
        <taxon>Eukaryota</taxon>
        <taxon>Fungi</taxon>
        <taxon>Dikarya</taxon>
        <taxon>Ascomycota</taxon>
        <taxon>Pezizomycotina</taxon>
        <taxon>Leotiomycetes</taxon>
        <taxon>Helotiales</taxon>
        <taxon>Lachnaceae</taxon>
        <taxon>Lachnellula</taxon>
    </lineage>
</organism>
<feature type="region of interest" description="Disordered" evidence="1">
    <location>
        <begin position="562"/>
        <end position="604"/>
    </location>
</feature>
<keyword evidence="4" id="KW-1185">Reference proteome</keyword>
<dbReference type="CDD" id="cd18186">
    <property type="entry name" value="BTB_POZ_ZBTB_KLHL-like"/>
    <property type="match status" value="1"/>
</dbReference>
<gene>
    <name evidence="3" type="ORF">LOCC1_G003357</name>
</gene>
<protein>
    <recommendedName>
        <fullName evidence="2">BTB domain-containing protein</fullName>
    </recommendedName>
</protein>
<dbReference type="PANTHER" id="PTHR47843">
    <property type="entry name" value="BTB DOMAIN-CONTAINING PROTEIN-RELATED"/>
    <property type="match status" value="1"/>
</dbReference>
<name>A0A8H8UGS8_9HELO</name>
<dbReference type="AlphaFoldDB" id="A0A8H8UGS8"/>
<accession>A0A8H8UGS8</accession>
<feature type="compositionally biased region" description="Polar residues" evidence="1">
    <location>
        <begin position="562"/>
        <end position="573"/>
    </location>
</feature>